<comment type="caution">
    <text evidence="1">The sequence shown here is derived from an EMBL/GenBank/DDBJ whole genome shotgun (WGS) entry which is preliminary data.</text>
</comment>
<accession>A0ABP1QDH5</accession>
<name>A0ABP1QDH5_9HEXA</name>
<reference evidence="1 2" key="1">
    <citation type="submission" date="2024-08" db="EMBL/GenBank/DDBJ databases">
        <authorList>
            <person name="Cucini C."/>
            <person name="Frati F."/>
        </authorList>
    </citation>
    <scope>NUCLEOTIDE SEQUENCE [LARGE SCALE GENOMIC DNA]</scope>
</reference>
<proteinExistence type="predicted"/>
<evidence type="ECO:0000313" key="1">
    <source>
        <dbReference type="EMBL" id="CAL8094288.1"/>
    </source>
</evidence>
<evidence type="ECO:0000313" key="2">
    <source>
        <dbReference type="Proteomes" id="UP001642540"/>
    </source>
</evidence>
<organism evidence="1 2">
    <name type="scientific">Orchesella dallaii</name>
    <dbReference type="NCBI Taxonomy" id="48710"/>
    <lineage>
        <taxon>Eukaryota</taxon>
        <taxon>Metazoa</taxon>
        <taxon>Ecdysozoa</taxon>
        <taxon>Arthropoda</taxon>
        <taxon>Hexapoda</taxon>
        <taxon>Collembola</taxon>
        <taxon>Entomobryomorpha</taxon>
        <taxon>Entomobryoidea</taxon>
        <taxon>Orchesellidae</taxon>
        <taxon>Orchesellinae</taxon>
        <taxon>Orchesella</taxon>
    </lineage>
</organism>
<protein>
    <submittedName>
        <fullName evidence="1">Uncharacterized protein</fullName>
    </submittedName>
</protein>
<sequence>MLPSDDYETESYEKNEILPFQRNKTALLLHENPEVYSSNTNKPGILLHFGSSANPMKSQLQFYISPDFSLFIKPSMMQSKYGTKKKSSSISKLSNSFMNQRENLKPETFEDITNPERFIENPAPLISNNFSEGIAYLIEMISKLASVTSNFHTTLPEKVESDLATETTESSIESEELDDTNIVEGFVDIDEDNLTQNISNSTTIFPSELLVNETLVKLQTLHHNDRNQTTNFKDDSEVNGNQSQIFAIKTTDDENLVSTERENNSQVYYSIIGPKNITYIEADSNGKFGKQTGIFVKA</sequence>
<dbReference type="Proteomes" id="UP001642540">
    <property type="component" value="Unassembled WGS sequence"/>
</dbReference>
<keyword evidence="2" id="KW-1185">Reference proteome</keyword>
<dbReference type="EMBL" id="CAXLJM020000026">
    <property type="protein sequence ID" value="CAL8094288.1"/>
    <property type="molecule type" value="Genomic_DNA"/>
</dbReference>
<gene>
    <name evidence="1" type="ORF">ODALV1_LOCUS8741</name>
</gene>